<organism evidence="2">
    <name type="scientific">Tetraselmis chuii</name>
    <dbReference type="NCBI Taxonomy" id="63592"/>
    <lineage>
        <taxon>Eukaryota</taxon>
        <taxon>Viridiplantae</taxon>
        <taxon>Chlorophyta</taxon>
        <taxon>core chlorophytes</taxon>
        <taxon>Chlorodendrophyceae</taxon>
        <taxon>Chlorodendrales</taxon>
        <taxon>Chlorodendraceae</taxon>
        <taxon>Tetraselmis</taxon>
    </lineage>
</organism>
<evidence type="ECO:0000256" key="1">
    <source>
        <dbReference type="SAM" id="MobiDB-lite"/>
    </source>
</evidence>
<gene>
    <name evidence="2" type="ORF">TCHU04912_LOCUS7973</name>
</gene>
<evidence type="ECO:0000313" key="2">
    <source>
        <dbReference type="EMBL" id="CAD9205737.1"/>
    </source>
</evidence>
<dbReference type="AlphaFoldDB" id="A0A7S1ST09"/>
<name>A0A7S1ST09_9CHLO</name>
<reference evidence="2" key="1">
    <citation type="submission" date="2021-01" db="EMBL/GenBank/DDBJ databases">
        <authorList>
            <person name="Corre E."/>
            <person name="Pelletier E."/>
            <person name="Niang G."/>
            <person name="Scheremetjew M."/>
            <person name="Finn R."/>
            <person name="Kale V."/>
            <person name="Holt S."/>
            <person name="Cochrane G."/>
            <person name="Meng A."/>
            <person name="Brown T."/>
            <person name="Cohen L."/>
        </authorList>
    </citation>
    <scope>NUCLEOTIDE SEQUENCE</scope>
    <source>
        <strain evidence="2">PLY429</strain>
    </source>
</reference>
<protein>
    <submittedName>
        <fullName evidence="2">Uncharacterized protein</fullName>
    </submittedName>
</protein>
<proteinExistence type="predicted"/>
<accession>A0A7S1ST09</accession>
<sequence length="123" mass="13176">MVSATVPVLPAATHTTHRLVPGVDAYGHSQLADVAAACGAAAPAEEARGRRMLPGCSALTESSTERVVVGQPGKRQNPRARESTFDPVLGRYTDPRYERPESAGVRRMPQYKNMLSAEMAAGW</sequence>
<feature type="region of interest" description="Disordered" evidence="1">
    <location>
        <begin position="64"/>
        <end position="105"/>
    </location>
</feature>
<dbReference type="EMBL" id="HBGG01015551">
    <property type="protein sequence ID" value="CAD9205737.1"/>
    <property type="molecule type" value="Transcribed_RNA"/>
</dbReference>